<dbReference type="AlphaFoldDB" id="A0A194UZJ3"/>
<feature type="compositionally biased region" description="Polar residues" evidence="1">
    <location>
        <begin position="367"/>
        <end position="391"/>
    </location>
</feature>
<organism evidence="2 3">
    <name type="scientific">Cytospora mali</name>
    <name type="common">Apple Valsa canker fungus</name>
    <name type="synonym">Valsa mali</name>
    <dbReference type="NCBI Taxonomy" id="578113"/>
    <lineage>
        <taxon>Eukaryota</taxon>
        <taxon>Fungi</taxon>
        <taxon>Dikarya</taxon>
        <taxon>Ascomycota</taxon>
        <taxon>Pezizomycotina</taxon>
        <taxon>Sordariomycetes</taxon>
        <taxon>Sordariomycetidae</taxon>
        <taxon>Diaporthales</taxon>
        <taxon>Cytosporaceae</taxon>
        <taxon>Cytospora</taxon>
    </lineage>
</organism>
<evidence type="ECO:0000313" key="3">
    <source>
        <dbReference type="Proteomes" id="UP000078576"/>
    </source>
</evidence>
<feature type="region of interest" description="Disordered" evidence="1">
    <location>
        <begin position="1037"/>
        <end position="1066"/>
    </location>
</feature>
<feature type="compositionally biased region" description="Low complexity" evidence="1">
    <location>
        <begin position="60"/>
        <end position="76"/>
    </location>
</feature>
<feature type="compositionally biased region" description="Basic and acidic residues" evidence="1">
    <location>
        <begin position="1056"/>
        <end position="1066"/>
    </location>
</feature>
<dbReference type="EMBL" id="KN714695">
    <property type="protein sequence ID" value="KUI57026.1"/>
    <property type="molecule type" value="Genomic_DNA"/>
</dbReference>
<reference evidence="3" key="1">
    <citation type="submission" date="2014-12" db="EMBL/GenBank/DDBJ databases">
        <title>Genome Sequence of Valsa Canker Pathogens Uncovers a Specific Adaption of Colonization on Woody Bark.</title>
        <authorList>
            <person name="Yin Z."/>
            <person name="Liu H."/>
            <person name="Gao X."/>
            <person name="Li Z."/>
            <person name="Song N."/>
            <person name="Ke X."/>
            <person name="Dai Q."/>
            <person name="Wu Y."/>
            <person name="Sun Y."/>
            <person name="Xu J.-R."/>
            <person name="Kang Z.K."/>
            <person name="Wang L."/>
            <person name="Huang L."/>
        </authorList>
    </citation>
    <scope>NUCLEOTIDE SEQUENCE [LARGE SCALE GENOMIC DNA]</scope>
    <source>
        <strain evidence="3">SXYL134</strain>
    </source>
</reference>
<feature type="compositionally biased region" description="Polar residues" evidence="1">
    <location>
        <begin position="297"/>
        <end position="309"/>
    </location>
</feature>
<feature type="compositionally biased region" description="Polar residues" evidence="1">
    <location>
        <begin position="14"/>
        <end position="27"/>
    </location>
</feature>
<proteinExistence type="predicted"/>
<feature type="compositionally biased region" description="Gly residues" evidence="1">
    <location>
        <begin position="989"/>
        <end position="1006"/>
    </location>
</feature>
<feature type="compositionally biased region" description="Basic and acidic residues" evidence="1">
    <location>
        <begin position="216"/>
        <end position="241"/>
    </location>
</feature>
<feature type="compositionally biased region" description="Polar residues" evidence="1">
    <location>
        <begin position="605"/>
        <end position="614"/>
    </location>
</feature>
<feature type="region of interest" description="Disordered" evidence="1">
    <location>
        <begin position="984"/>
        <end position="1009"/>
    </location>
</feature>
<feature type="compositionally biased region" description="Low complexity" evidence="1">
    <location>
        <begin position="395"/>
        <end position="411"/>
    </location>
</feature>
<accession>A0A194UZJ3</accession>
<gene>
    <name evidence="2" type="ORF">VP1G_04391</name>
</gene>
<dbReference type="OrthoDB" id="5151921at2759"/>
<feature type="compositionally biased region" description="Basic and acidic residues" evidence="1">
    <location>
        <begin position="320"/>
        <end position="332"/>
    </location>
</feature>
<feature type="compositionally biased region" description="Gly residues" evidence="1">
    <location>
        <begin position="348"/>
        <end position="359"/>
    </location>
</feature>
<protein>
    <submittedName>
        <fullName evidence="2">Uncharacterized protein</fullName>
    </submittedName>
</protein>
<name>A0A194UZJ3_CYTMA</name>
<feature type="compositionally biased region" description="Low complexity" evidence="1">
    <location>
        <begin position="1040"/>
        <end position="1052"/>
    </location>
</feature>
<evidence type="ECO:0000256" key="1">
    <source>
        <dbReference type="SAM" id="MobiDB-lite"/>
    </source>
</evidence>
<feature type="compositionally biased region" description="Polar residues" evidence="1">
    <location>
        <begin position="743"/>
        <end position="790"/>
    </location>
</feature>
<feature type="compositionally biased region" description="Acidic residues" evidence="1">
    <location>
        <begin position="42"/>
        <end position="59"/>
    </location>
</feature>
<dbReference type="Proteomes" id="UP000078576">
    <property type="component" value="Unassembled WGS sequence"/>
</dbReference>
<feature type="compositionally biased region" description="Polar residues" evidence="1">
    <location>
        <begin position="504"/>
        <end position="522"/>
    </location>
</feature>
<feature type="compositionally biased region" description="Low complexity" evidence="1">
    <location>
        <begin position="705"/>
        <end position="725"/>
    </location>
</feature>
<sequence length="1066" mass="113498">MMDARSPATPSIPYGQNQSQYKVNVSRQKTRKWVEAKTQNYDGDDWGAEDEFDEYDNNDNESGPQLQPQPQRPGRLTAGLRAISASGASTPASESSHSSPRLRPSERIALEKQQAAGQRSVTGPPALYIQTPPRTQTSPIPQIAGPTGPTGPSGQHIAPSSTFPLRKSSIASQERPDFADQAVRPPRTSSMPESPAGGVKSPVSATASPVIVRPSDIYKRMEQEKEKERRSSLDSVGRNDGENEPATNPPRRPSFGMTDIGDGSRGLRPLEPVAERKSEYGFDGITVNPDGPPPEASKNTESEPTNLSQPQPPTLQHPQARKELRPAIEPTKRYSTSPTLPALSRMSGFGGDFFSGGLGFMNDSEKQSNPPAENTPEQPQTSSIMVDSTTEPATRDSPTPSTTSADPTPSHSSREPDGQPGTSESGQATDPLALESNQANPIRPSLPGGWVTETVTPAEMATPGNEQAKYGSDLAVNAGEVPTINEQHPENLYMRPAPLRTPSPRDTSARNAGDDSQNNRSGRASPANLPPLRTTPSPRPAGEHPTSQETSEGAIPPKDSRDEYEPQPTPDMDALGIAPLQPRKGSAPDSSPEDLRPPIMRVETYGTTDNSSPLKESDFLRDEIMRSLSPVCPADGLKDTPRDEGADRDSSYLSDVYGDYWSGDDKKPEATATTAEQGVKDTGKPEPTSIIKEESVITPTPPVPTWTSEAPVTSAEPAPAPAVEPEAAKPGLNRDRFSWEAGSETNKSAEPSPSKESLPQSLDELTSAISPTGQPELSLPTLSFDDNNANAGVVSELSGEPSSQRFSMLESPSPVSNGGDRDGPTNAPGDRSNLFSYAENKMSYTEDKVLIQSPMSPMSPLEPIGIQDNEEPPPAPRTPVEDAPEVVPLPRSPSPTKPRSQPAYNSMTLKQILQLPTSADRVLKMQETREHFAELDSGLCTWLAEMSSHEQHENAMPTYNYALSGADAELWGTKGGARIPLNTPAEEAGGQGGGANGGQSYSGGGATLAHTGRSASGSVNLGNLVIHSGQAGAKGKELLHSAGKLSKGLLSKGKNKLRERAESKKG</sequence>
<evidence type="ECO:0000313" key="2">
    <source>
        <dbReference type="EMBL" id="KUI57026.1"/>
    </source>
</evidence>
<dbReference type="STRING" id="694573.A0A194UZJ3"/>
<feature type="compositionally biased region" description="Basic and acidic residues" evidence="1">
    <location>
        <begin position="636"/>
        <end position="650"/>
    </location>
</feature>
<keyword evidence="3" id="KW-1185">Reference proteome</keyword>
<feature type="compositionally biased region" description="Low complexity" evidence="1">
    <location>
        <begin position="84"/>
        <end position="102"/>
    </location>
</feature>
<feature type="compositionally biased region" description="Polar residues" evidence="1">
    <location>
        <begin position="150"/>
        <end position="163"/>
    </location>
</feature>
<feature type="region of interest" description="Disordered" evidence="1">
    <location>
        <begin position="1"/>
        <end position="617"/>
    </location>
</feature>
<feature type="region of interest" description="Disordered" evidence="1">
    <location>
        <begin position="629"/>
        <end position="904"/>
    </location>
</feature>